<dbReference type="InterPro" id="IPR029058">
    <property type="entry name" value="AB_hydrolase_fold"/>
</dbReference>
<dbReference type="RefSeq" id="WP_102651855.1">
    <property type="nucleotide sequence ID" value="NZ_PNRF01000007.1"/>
</dbReference>
<dbReference type="Gene3D" id="3.40.50.1820">
    <property type="entry name" value="alpha/beta hydrolase"/>
    <property type="match status" value="1"/>
</dbReference>
<dbReference type="OrthoDB" id="9808398at2"/>
<dbReference type="Pfam" id="PF00561">
    <property type="entry name" value="Abhydrolase_1"/>
    <property type="match status" value="1"/>
</dbReference>
<name>A0A2N7UAL2_9GAMM</name>
<evidence type="ECO:0000256" key="1">
    <source>
        <dbReference type="ARBA" id="ARBA00022801"/>
    </source>
</evidence>
<evidence type="ECO:0000313" key="4">
    <source>
        <dbReference type="Proteomes" id="UP000235803"/>
    </source>
</evidence>
<dbReference type="GO" id="GO:0016787">
    <property type="term" value="F:hydrolase activity"/>
    <property type="evidence" value="ECO:0007669"/>
    <property type="project" value="UniProtKB-KW"/>
</dbReference>
<protein>
    <submittedName>
        <fullName evidence="3">Alpha/beta hydrolase</fullName>
    </submittedName>
</protein>
<evidence type="ECO:0000259" key="2">
    <source>
        <dbReference type="Pfam" id="PF00561"/>
    </source>
</evidence>
<dbReference type="InterPro" id="IPR000639">
    <property type="entry name" value="Epox_hydrolase-like"/>
</dbReference>
<dbReference type="PANTHER" id="PTHR46118">
    <property type="entry name" value="PROTEIN ABHD11"/>
    <property type="match status" value="1"/>
</dbReference>
<dbReference type="PRINTS" id="PR00111">
    <property type="entry name" value="ABHYDROLASE"/>
</dbReference>
<dbReference type="AlphaFoldDB" id="A0A2N7UAL2"/>
<organism evidence="3 4">
    <name type="scientific">Billgrantia endophytica</name>
    <dbReference type="NCBI Taxonomy" id="2033802"/>
    <lineage>
        <taxon>Bacteria</taxon>
        <taxon>Pseudomonadati</taxon>
        <taxon>Pseudomonadota</taxon>
        <taxon>Gammaproteobacteria</taxon>
        <taxon>Oceanospirillales</taxon>
        <taxon>Halomonadaceae</taxon>
        <taxon>Billgrantia</taxon>
    </lineage>
</organism>
<dbReference type="SUPFAM" id="SSF53474">
    <property type="entry name" value="alpha/beta-Hydrolases"/>
    <property type="match status" value="1"/>
</dbReference>
<comment type="caution">
    <text evidence="3">The sequence shown here is derived from an EMBL/GenBank/DDBJ whole genome shotgun (WGS) entry which is preliminary data.</text>
</comment>
<sequence>MTVALNHVDTGGQGVPLIVVHGLLGSADNWRSHVKQWQERWRVVAVDLRNHGRSPHVEGMSYTEMAEDLLALMDQLAIERAHLLGHSMGGKVVVSLALLAPRRVASLIVADIAPQAYGHDHDAVFAGLRRLQEGQPANRREADALLAEHVEERATRLFLATNLQRGETGGLELRIGLDQIEAGYDEIMRAPAGEGAFTGPTLVLRGGRSHYVTDDKLPALREVLSNARVQTLEEAGHWLHAEQPEAFQAAVNDFLSLQEGGRSLSE</sequence>
<accession>A0A2N7UAL2</accession>
<evidence type="ECO:0000313" key="3">
    <source>
        <dbReference type="EMBL" id="PMR77441.1"/>
    </source>
</evidence>
<keyword evidence="4" id="KW-1185">Reference proteome</keyword>
<proteinExistence type="predicted"/>
<dbReference type="EMBL" id="PNRF01000007">
    <property type="protein sequence ID" value="PMR77441.1"/>
    <property type="molecule type" value="Genomic_DNA"/>
</dbReference>
<dbReference type="PRINTS" id="PR00412">
    <property type="entry name" value="EPOXHYDRLASE"/>
</dbReference>
<dbReference type="InterPro" id="IPR000073">
    <property type="entry name" value="AB_hydrolase_1"/>
</dbReference>
<feature type="domain" description="AB hydrolase-1" evidence="2">
    <location>
        <begin position="16"/>
        <end position="243"/>
    </location>
</feature>
<dbReference type="PANTHER" id="PTHR46118:SF4">
    <property type="entry name" value="PROTEIN ABHD11"/>
    <property type="match status" value="1"/>
</dbReference>
<dbReference type="Proteomes" id="UP000235803">
    <property type="component" value="Unassembled WGS sequence"/>
</dbReference>
<keyword evidence="1 3" id="KW-0378">Hydrolase</keyword>
<gene>
    <name evidence="3" type="ORF">C1H69_02625</name>
</gene>
<reference evidence="3 4" key="1">
    <citation type="submission" date="2018-01" db="EMBL/GenBank/DDBJ databases">
        <title>Halomonas endophytica sp. nov., isolated from storage liquid in the stems of Populus euphratica.</title>
        <authorList>
            <person name="Chen C."/>
        </authorList>
    </citation>
    <scope>NUCLEOTIDE SEQUENCE [LARGE SCALE GENOMIC DNA]</scope>
    <source>
        <strain evidence="3 4">MC28</strain>
    </source>
</reference>